<dbReference type="InterPro" id="IPR014729">
    <property type="entry name" value="Rossmann-like_a/b/a_fold"/>
</dbReference>
<dbReference type="Gene3D" id="3.40.50.620">
    <property type="entry name" value="HUPs"/>
    <property type="match status" value="1"/>
</dbReference>
<feature type="domain" description="Phosphoadenosine phosphosulphate reductase" evidence="1">
    <location>
        <begin position="188"/>
        <end position="233"/>
    </location>
</feature>
<name>A0ABX9ALH9_9ENTR</name>
<sequence>MKEPHSISNVFDAALLRLDIVFRDHEEVCISLSGGKSSTVLLHLAATVAKAHGKKITVLFIDKEAQHLQTISHIQRLKQLYCEVIEHFYWISLPLTTENNQRYHSRTWISWEDNVEWWRIPPADTITDQKHFPFYHYAMTESSFTSAFLNWLSAGKTLAFVKGTLSNEDANTNSQPTQTSYGVGRNERLSTSETSSQIHTLYPLFDWQSQDVWLFNSLSKATYNPLYDLMYRSGAPRSSMKIQEPFEQQTAEIFRCKADYAQPATFSCADPCDNARKPGERTWQNHATFLLNSMPQKMADQFRVNIAQYLSWHRSRGFLTCIPDEEACASEEHDIVSWEKICAMILSNDYRSLALTASSSSSEDATLCCSKKKSRRRRSNSNEAIFL</sequence>
<protein>
    <submittedName>
        <fullName evidence="2">Phosphoadenosine phosphosulfate reductase family protein</fullName>
    </submittedName>
</protein>
<proteinExistence type="predicted"/>
<organism evidence="2 3">
    <name type="scientific">Symbiopectobacterium purcellii</name>
    <dbReference type="NCBI Taxonomy" id="2871826"/>
    <lineage>
        <taxon>Bacteria</taxon>
        <taxon>Pseudomonadati</taxon>
        <taxon>Pseudomonadota</taxon>
        <taxon>Gammaproteobacteria</taxon>
        <taxon>Enterobacterales</taxon>
        <taxon>Enterobacteriaceae</taxon>
    </lineage>
</organism>
<dbReference type="InterPro" id="IPR002500">
    <property type="entry name" value="PAPS_reduct_dom"/>
</dbReference>
<feature type="domain" description="Phosphoadenosine phosphosulphate reductase" evidence="1">
    <location>
        <begin position="28"/>
        <end position="81"/>
    </location>
</feature>
<reference evidence="2 3" key="1">
    <citation type="submission" date="2021-08" db="EMBL/GenBank/DDBJ databases">
        <title>Culture and genomic analysis of Symbiopectobacterium purcellii sp. nov. gen. nov., isolated from the leafhopper Empoasca decipiens.</title>
        <authorList>
            <person name="Nadal-Jimenez P."/>
            <person name="Siozios S."/>
            <person name="Halliday N."/>
            <person name="Camara M."/>
            <person name="Hurst G.D.D."/>
        </authorList>
    </citation>
    <scope>NUCLEOTIDE SEQUENCE [LARGE SCALE GENOMIC DNA]</scope>
    <source>
        <strain evidence="2 3">SyEd1</strain>
    </source>
</reference>
<dbReference type="PANTHER" id="PTHR30083:SF0">
    <property type="entry name" value="3'-PHOSPHOADENOSINE 5'-PHOSPHOSULFATE SULFOTRANSFERASE (PAPS REDUCTASE)_FAD SYNTHETASE"/>
    <property type="match status" value="1"/>
</dbReference>
<keyword evidence="3" id="KW-1185">Reference proteome</keyword>
<dbReference type="EMBL" id="CP081864">
    <property type="protein sequence ID" value="QZN95504.1"/>
    <property type="molecule type" value="Genomic_DNA"/>
</dbReference>
<dbReference type="RefSeq" id="WP_222158596.1">
    <property type="nucleotide sequence ID" value="NZ_CP081864.1"/>
</dbReference>
<evidence type="ECO:0000313" key="3">
    <source>
        <dbReference type="Proteomes" id="UP000825886"/>
    </source>
</evidence>
<evidence type="ECO:0000259" key="1">
    <source>
        <dbReference type="Pfam" id="PF01507"/>
    </source>
</evidence>
<evidence type="ECO:0000313" key="2">
    <source>
        <dbReference type="EMBL" id="QZN95504.1"/>
    </source>
</evidence>
<gene>
    <name evidence="2" type="ORF">K6K13_20400</name>
</gene>
<dbReference type="Proteomes" id="UP000825886">
    <property type="component" value="Chromosome"/>
</dbReference>
<dbReference type="SUPFAM" id="SSF52402">
    <property type="entry name" value="Adenine nucleotide alpha hydrolases-like"/>
    <property type="match status" value="1"/>
</dbReference>
<dbReference type="PANTHER" id="PTHR30083">
    <property type="entry name" value="TRANSCRIPTIONAL REGULATOR-RELATED"/>
    <property type="match status" value="1"/>
</dbReference>
<accession>A0ABX9ALH9</accession>
<dbReference type="Pfam" id="PF01507">
    <property type="entry name" value="PAPS_reduct"/>
    <property type="match status" value="2"/>
</dbReference>